<dbReference type="PANTHER" id="PTHR33794">
    <property type="entry name" value="BACILLOLYSIN"/>
    <property type="match status" value="1"/>
</dbReference>
<evidence type="ECO:0000256" key="3">
    <source>
        <dbReference type="SAM" id="SignalP"/>
    </source>
</evidence>
<accession>A0A0K1EEL3</accession>
<name>A0A0K1EEL3_CHOCO</name>
<evidence type="ECO:0000313" key="4">
    <source>
        <dbReference type="EMBL" id="AKT39117.1"/>
    </source>
</evidence>
<dbReference type="Gene3D" id="3.10.170.10">
    <property type="match status" value="1"/>
</dbReference>
<evidence type="ECO:0008006" key="6">
    <source>
        <dbReference type="Google" id="ProtNLM"/>
    </source>
</evidence>
<protein>
    <recommendedName>
        <fullName evidence="6">FTP domain-containing protein</fullName>
    </recommendedName>
</protein>
<keyword evidence="2" id="KW-1133">Transmembrane helix</keyword>
<sequence length="746" mass="79696">MRRLLFVTPLTALSMLLATSTSSATEWHVAKDTGTALRAGRPRDVARAYLTNATKELDLVGVDLAFSKDLPAASHHTVRFEQTHAGLPVIGGSAALRLGADGRPLVAALDIARGISVDPRPSIDEATAISLALEALGEPIHLAPGVKLAVQPQKDGPGRLVYLVGVLQGSSRERMYIIDAHQAEVVRWYPTAHHALGRVYPINPISTPNTQDLTLSLLDTSNPQRLNGWNGNLAVANYSGGSPSNGTMTATQTLGPNSGADFLYDPPNDPQSSTDAFAQVNTFYHLTRARQFFADQLGVNMSPSSWRVYAIANVLEDNAYYFENAFFSSQGFNGWPNLIALGQASNVDFAVDSDVFIHEFGHYVTHNAIDYNGSQIAFHPQYGLTPWSGSIDEGISDYFACSINGDKVLGEASLGSYARDLSDTSKRCPDDTVGEVHFDGEIIGSVSWSLHSAFDAAVADQLVWGAISLLNHGSSFSDFARGLKVTGENLRTAGKLTSQDLLQMDEILRARGLDDCDHEMEIGQNKPRTFQSMGLNFFGSMIGYSCFDLQGYIGLHSLFHFKVKPIPVDKSLKVMVDFQTMGGGSPNYSIHVQTDSPVSISDQSLRPQNATWKLENINSSYGELVIDENSNPPFDPAKTYYIVIGDDSCPSSRVTVSTNIGFVIPATTSSSSSGGGQGGEGGEGGAGGEGNNGNTGKGEGGSADSGGLCAYQVGSAGSLTAWAGLSTLGLAIAALRRARRRRHVER</sequence>
<dbReference type="InterPro" id="IPR050728">
    <property type="entry name" value="Zinc_Metalloprotease_M4"/>
</dbReference>
<keyword evidence="5" id="KW-1185">Reference proteome</keyword>
<reference evidence="4 5" key="1">
    <citation type="submission" date="2015-07" db="EMBL/GenBank/DDBJ databases">
        <title>Genome analysis of myxobacterium Chondromyces crocatus Cm c5 reveals a high potential for natural compound synthesis and the genetic basis for the loss of fruiting body formation.</title>
        <authorList>
            <person name="Zaburannyi N."/>
            <person name="Bunk B."/>
            <person name="Maier J."/>
            <person name="Overmann J."/>
            <person name="Mueller R."/>
        </authorList>
    </citation>
    <scope>NUCLEOTIDE SEQUENCE [LARGE SCALE GENOMIC DNA]</scope>
    <source>
        <strain evidence="4 5">Cm c5</strain>
    </source>
</reference>
<keyword evidence="3" id="KW-0732">Signal</keyword>
<dbReference type="SUPFAM" id="SSF55486">
    <property type="entry name" value="Metalloproteases ('zincins'), catalytic domain"/>
    <property type="match status" value="1"/>
</dbReference>
<evidence type="ECO:0000256" key="2">
    <source>
        <dbReference type="SAM" id="Phobius"/>
    </source>
</evidence>
<feature type="transmembrane region" description="Helical" evidence="2">
    <location>
        <begin position="719"/>
        <end position="736"/>
    </location>
</feature>
<dbReference type="Proteomes" id="UP000067626">
    <property type="component" value="Chromosome"/>
</dbReference>
<evidence type="ECO:0000313" key="5">
    <source>
        <dbReference type="Proteomes" id="UP000067626"/>
    </source>
</evidence>
<organism evidence="4 5">
    <name type="scientific">Chondromyces crocatus</name>
    <dbReference type="NCBI Taxonomy" id="52"/>
    <lineage>
        <taxon>Bacteria</taxon>
        <taxon>Pseudomonadati</taxon>
        <taxon>Myxococcota</taxon>
        <taxon>Polyangia</taxon>
        <taxon>Polyangiales</taxon>
        <taxon>Polyangiaceae</taxon>
        <taxon>Chondromyces</taxon>
    </lineage>
</organism>
<dbReference type="PANTHER" id="PTHR33794:SF1">
    <property type="entry name" value="BACILLOLYSIN"/>
    <property type="match status" value="1"/>
</dbReference>
<dbReference type="AlphaFoldDB" id="A0A0K1EEL3"/>
<dbReference type="STRING" id="52.CMC5_032640"/>
<feature type="chain" id="PRO_5005459314" description="FTP domain-containing protein" evidence="3">
    <location>
        <begin position="25"/>
        <end position="746"/>
    </location>
</feature>
<keyword evidence="2" id="KW-0812">Transmembrane</keyword>
<feature type="compositionally biased region" description="Gly residues" evidence="1">
    <location>
        <begin position="673"/>
        <end position="702"/>
    </location>
</feature>
<proteinExistence type="predicted"/>
<feature type="region of interest" description="Disordered" evidence="1">
    <location>
        <begin position="666"/>
        <end position="702"/>
    </location>
</feature>
<feature type="signal peptide" evidence="3">
    <location>
        <begin position="1"/>
        <end position="24"/>
    </location>
</feature>
<dbReference type="EMBL" id="CP012159">
    <property type="protein sequence ID" value="AKT39117.1"/>
    <property type="molecule type" value="Genomic_DNA"/>
</dbReference>
<keyword evidence="2" id="KW-0472">Membrane</keyword>
<gene>
    <name evidence="4" type="ORF">CMC5_032640</name>
</gene>
<evidence type="ECO:0000256" key="1">
    <source>
        <dbReference type="SAM" id="MobiDB-lite"/>
    </source>
</evidence>
<dbReference type="KEGG" id="ccro:CMC5_032640"/>